<organism evidence="2 3">
    <name type="scientific">Calocera cornea HHB12733</name>
    <dbReference type="NCBI Taxonomy" id="1353952"/>
    <lineage>
        <taxon>Eukaryota</taxon>
        <taxon>Fungi</taxon>
        <taxon>Dikarya</taxon>
        <taxon>Basidiomycota</taxon>
        <taxon>Agaricomycotina</taxon>
        <taxon>Dacrymycetes</taxon>
        <taxon>Dacrymycetales</taxon>
        <taxon>Dacrymycetaceae</taxon>
        <taxon>Calocera</taxon>
    </lineage>
</organism>
<dbReference type="InParanoid" id="A0A165EEE8"/>
<gene>
    <name evidence="2" type="ORF">CALCODRAFT_485338</name>
</gene>
<dbReference type="EMBL" id="KV424009">
    <property type="protein sequence ID" value="KZT54690.1"/>
    <property type="molecule type" value="Genomic_DNA"/>
</dbReference>
<dbReference type="OrthoDB" id="3344933at2759"/>
<evidence type="ECO:0000313" key="2">
    <source>
        <dbReference type="EMBL" id="KZT54690.1"/>
    </source>
</evidence>
<proteinExistence type="predicted"/>
<dbReference type="InterPro" id="IPR032675">
    <property type="entry name" value="LRR_dom_sf"/>
</dbReference>
<accession>A0A165EEE8</accession>
<keyword evidence="3" id="KW-1185">Reference proteome</keyword>
<evidence type="ECO:0000256" key="1">
    <source>
        <dbReference type="SAM" id="MobiDB-lite"/>
    </source>
</evidence>
<evidence type="ECO:0000313" key="3">
    <source>
        <dbReference type="Proteomes" id="UP000076842"/>
    </source>
</evidence>
<sequence>MARQSARSLRSRTDSVTTDISRTRSISPFSEISGPPTGRSITDVLIEDVLLLILARIEELYDAGLISRLDILSLAKASKYFYISALPLIYRTLIFDCHINKSIYEKSWACCSNIAKRPHLAALVRTCVIKDSYDFWDGLDHFPKQWKTVIIPALTNMVNLRELRWHRISFTPVLWRLICSMENLETLHLQQCSLRTPLSRKQKKRGEVVDMVHPPKLVNLTLTDINMRHGDDEVAIDLIDALLASKGPISLGANKPIFWIYIHDHLVDPTRLKRLCILDAGSEFTLSAELVSNVLRQTSEITELMLYIHSDTLTEIMHALPKNALPKLAVFSGNPGVGHALVPGRPVHTVCFNAVPPSIPIGPLMFLPDPGLDLSAYLDSLGSLRLSTARVVHFDMLLPDFETVSYELPIMQRLPELLPHLRVLAVHGPYHGALNNNRLTEAVGMYIMGRLPHLEEFSFHVNYLRYRTTPGLNLNWQHEQIMQWSANCPTLSVVQISAVIHWKRSLGQWQPALDGQDAWTRLTEGIQWLQNTKKDLAEYDWNGTLEGWLGDRRWKVREGAKEPAVLRTLHAAVQMVSLRRVGQ</sequence>
<dbReference type="Gene3D" id="3.80.10.10">
    <property type="entry name" value="Ribonuclease Inhibitor"/>
    <property type="match status" value="1"/>
</dbReference>
<dbReference type="AlphaFoldDB" id="A0A165EEE8"/>
<dbReference type="Proteomes" id="UP000076842">
    <property type="component" value="Unassembled WGS sequence"/>
</dbReference>
<feature type="region of interest" description="Disordered" evidence="1">
    <location>
        <begin position="1"/>
        <end position="20"/>
    </location>
</feature>
<name>A0A165EEE8_9BASI</name>
<protein>
    <submittedName>
        <fullName evidence="2">Uncharacterized protein</fullName>
    </submittedName>
</protein>
<dbReference type="SUPFAM" id="SSF52047">
    <property type="entry name" value="RNI-like"/>
    <property type="match status" value="1"/>
</dbReference>
<reference evidence="2 3" key="1">
    <citation type="journal article" date="2016" name="Mol. Biol. Evol.">
        <title>Comparative Genomics of Early-Diverging Mushroom-Forming Fungi Provides Insights into the Origins of Lignocellulose Decay Capabilities.</title>
        <authorList>
            <person name="Nagy L.G."/>
            <person name="Riley R."/>
            <person name="Tritt A."/>
            <person name="Adam C."/>
            <person name="Daum C."/>
            <person name="Floudas D."/>
            <person name="Sun H."/>
            <person name="Yadav J.S."/>
            <person name="Pangilinan J."/>
            <person name="Larsson K.H."/>
            <person name="Matsuura K."/>
            <person name="Barry K."/>
            <person name="Labutti K."/>
            <person name="Kuo R."/>
            <person name="Ohm R.A."/>
            <person name="Bhattacharya S.S."/>
            <person name="Shirouzu T."/>
            <person name="Yoshinaga Y."/>
            <person name="Martin F.M."/>
            <person name="Grigoriev I.V."/>
            <person name="Hibbett D.S."/>
        </authorList>
    </citation>
    <scope>NUCLEOTIDE SEQUENCE [LARGE SCALE GENOMIC DNA]</scope>
    <source>
        <strain evidence="2 3">HHB12733</strain>
    </source>
</reference>